<sequence length="290" mass="31140">MKCRICLRNNAPSTVLRSTGRHLVQAGLVLVAVLFLSAAAHAGVMIDFETRPDGSTIGPDNSELGLNEAYTFDSGLEVTFGFDTSVTNSQRNNFTNDSVFSADEAAKFELSGGSDNGNGFLSSTASGQHDTGRDATAQEQLGDYFLRQGGGIENPKGTAFVIDYNQGVLALSGEIWDIDSTQKNNNQKYESWRVVAYGEDDSYVAHVDSPKGIHHSKNGSLDSLPWVFSVESSAKLIHQVVILYTGSATSVGLAFNNFNPTQAAPPVAPEPSSLMVFGMGALSCIRFRRR</sequence>
<dbReference type="OrthoDB" id="277558at2"/>
<feature type="domain" description="Ice-binding protein C-terminal" evidence="1">
    <location>
        <begin position="268"/>
        <end position="290"/>
    </location>
</feature>
<organism evidence="2 3">
    <name type="scientific">Aureliella helgolandensis</name>
    <dbReference type="NCBI Taxonomy" id="2527968"/>
    <lineage>
        <taxon>Bacteria</taxon>
        <taxon>Pseudomonadati</taxon>
        <taxon>Planctomycetota</taxon>
        <taxon>Planctomycetia</taxon>
        <taxon>Pirellulales</taxon>
        <taxon>Pirellulaceae</taxon>
        <taxon>Aureliella</taxon>
    </lineage>
</organism>
<keyword evidence="3" id="KW-1185">Reference proteome</keyword>
<dbReference type="AlphaFoldDB" id="A0A518G1B2"/>
<dbReference type="Proteomes" id="UP000318017">
    <property type="component" value="Chromosome"/>
</dbReference>
<evidence type="ECO:0000259" key="1">
    <source>
        <dbReference type="Pfam" id="PF07589"/>
    </source>
</evidence>
<proteinExistence type="predicted"/>
<protein>
    <recommendedName>
        <fullName evidence="1">Ice-binding protein C-terminal domain-containing protein</fullName>
    </recommendedName>
</protein>
<name>A0A518G1B2_9BACT</name>
<dbReference type="Pfam" id="PF07589">
    <property type="entry name" value="PEP-CTERM"/>
    <property type="match status" value="1"/>
</dbReference>
<accession>A0A518G1B2</accession>
<dbReference type="KEGG" id="ahel:Q31a_06720"/>
<evidence type="ECO:0000313" key="2">
    <source>
        <dbReference type="EMBL" id="QDV22387.1"/>
    </source>
</evidence>
<gene>
    <name evidence="2" type="ORF">Q31a_06720</name>
</gene>
<dbReference type="InterPro" id="IPR013424">
    <property type="entry name" value="Ice-binding_C"/>
</dbReference>
<reference evidence="2 3" key="1">
    <citation type="submission" date="2019-02" db="EMBL/GenBank/DDBJ databases">
        <title>Deep-cultivation of Planctomycetes and their phenomic and genomic characterization uncovers novel biology.</title>
        <authorList>
            <person name="Wiegand S."/>
            <person name="Jogler M."/>
            <person name="Boedeker C."/>
            <person name="Pinto D."/>
            <person name="Vollmers J."/>
            <person name="Rivas-Marin E."/>
            <person name="Kohn T."/>
            <person name="Peeters S.H."/>
            <person name="Heuer A."/>
            <person name="Rast P."/>
            <person name="Oberbeckmann S."/>
            <person name="Bunk B."/>
            <person name="Jeske O."/>
            <person name="Meyerdierks A."/>
            <person name="Storesund J.E."/>
            <person name="Kallscheuer N."/>
            <person name="Luecker S."/>
            <person name="Lage O.M."/>
            <person name="Pohl T."/>
            <person name="Merkel B.J."/>
            <person name="Hornburger P."/>
            <person name="Mueller R.-W."/>
            <person name="Bruemmer F."/>
            <person name="Labrenz M."/>
            <person name="Spormann A.M."/>
            <person name="Op den Camp H."/>
            <person name="Overmann J."/>
            <person name="Amann R."/>
            <person name="Jetten M.S.M."/>
            <person name="Mascher T."/>
            <person name="Medema M.H."/>
            <person name="Devos D.P."/>
            <person name="Kaster A.-K."/>
            <person name="Ovreas L."/>
            <person name="Rohde M."/>
            <person name="Galperin M.Y."/>
            <person name="Jogler C."/>
        </authorList>
    </citation>
    <scope>NUCLEOTIDE SEQUENCE [LARGE SCALE GENOMIC DNA]</scope>
    <source>
        <strain evidence="2 3">Q31a</strain>
    </source>
</reference>
<dbReference type="EMBL" id="CP036298">
    <property type="protein sequence ID" value="QDV22387.1"/>
    <property type="molecule type" value="Genomic_DNA"/>
</dbReference>
<evidence type="ECO:0000313" key="3">
    <source>
        <dbReference type="Proteomes" id="UP000318017"/>
    </source>
</evidence>